<proteinExistence type="predicted"/>
<dbReference type="Gene3D" id="3.40.50.1820">
    <property type="entry name" value="alpha/beta hydrolase"/>
    <property type="match status" value="1"/>
</dbReference>
<evidence type="ECO:0008006" key="3">
    <source>
        <dbReference type="Google" id="ProtNLM"/>
    </source>
</evidence>
<dbReference type="EMBL" id="ABCK01000008">
    <property type="protein sequence ID" value="EDM27706.1"/>
    <property type="molecule type" value="Genomic_DNA"/>
</dbReference>
<evidence type="ECO:0000313" key="1">
    <source>
        <dbReference type="EMBL" id="EDM27706.1"/>
    </source>
</evidence>
<dbReference type="AlphaFoldDB" id="A6DLA4"/>
<dbReference type="InterPro" id="IPR000801">
    <property type="entry name" value="Esterase-like"/>
</dbReference>
<dbReference type="PANTHER" id="PTHR48098">
    <property type="entry name" value="ENTEROCHELIN ESTERASE-RELATED"/>
    <property type="match status" value="1"/>
</dbReference>
<dbReference type="RefSeq" id="WP_007278664.1">
    <property type="nucleotide sequence ID" value="NZ_ABCK01000008.1"/>
</dbReference>
<protein>
    <recommendedName>
        <fullName evidence="3">Esterase</fullName>
    </recommendedName>
</protein>
<reference evidence="1 2" key="1">
    <citation type="journal article" date="2010" name="J. Bacteriol.">
        <title>Genome sequence of Lentisphaera araneosa HTCC2155T, the type species of the order Lentisphaerales in the phylum Lentisphaerae.</title>
        <authorList>
            <person name="Thrash J.C."/>
            <person name="Cho J.C."/>
            <person name="Vergin K.L."/>
            <person name="Morris R.M."/>
            <person name="Giovannoni S.J."/>
        </authorList>
    </citation>
    <scope>NUCLEOTIDE SEQUENCE [LARGE SCALE GENOMIC DNA]</scope>
    <source>
        <strain evidence="1 2">HTCC2155</strain>
    </source>
</reference>
<evidence type="ECO:0000313" key="2">
    <source>
        <dbReference type="Proteomes" id="UP000004947"/>
    </source>
</evidence>
<dbReference type="Proteomes" id="UP000004947">
    <property type="component" value="Unassembled WGS sequence"/>
</dbReference>
<keyword evidence="2" id="KW-1185">Reference proteome</keyword>
<gene>
    <name evidence="1" type="ORF">LNTAR_20908</name>
</gene>
<dbReference type="InterPro" id="IPR050583">
    <property type="entry name" value="Mycobacterial_A85_antigen"/>
</dbReference>
<dbReference type="ESTHER" id="9bact-a6dla4">
    <property type="family name" value="A85-IroE-IroD-Fes-Yiel"/>
</dbReference>
<accession>A6DLA4</accession>
<name>A6DLA4_9BACT</name>
<sequence length="303" mass="34463">MVERQKLPIIRGLSMKLIAMLMITIFSFTVISADSEYKYGPDSSRQEGVPQGKIHDFVFSTSKIYPNTIRRYSVYVPEQYKGEATALMVFQDGHAFLKEKGHFRTPTVLDNLIHQKRIPVMIAIFIDPAYLGSELPKNRGWRPKPENRSVEYDSLGDKYARFLIEEIIPEISKTYKLTEDPEKRALAGLSSGGICAWTAAWERPDYFRKILSCIGSFTNIRGGHVYPAMIRSNPAKPIRVFLQGGARDLDNQFGNWPLANQQMAKSLAFAKYDYKFVFGNGGHSGLHGGTILPEAMEWLWRKE</sequence>
<dbReference type="InterPro" id="IPR029058">
    <property type="entry name" value="AB_hydrolase_fold"/>
</dbReference>
<dbReference type="eggNOG" id="COG2382">
    <property type="taxonomic scope" value="Bacteria"/>
</dbReference>
<comment type="caution">
    <text evidence="1">The sequence shown here is derived from an EMBL/GenBank/DDBJ whole genome shotgun (WGS) entry which is preliminary data.</text>
</comment>
<organism evidence="1 2">
    <name type="scientific">Lentisphaera araneosa HTCC2155</name>
    <dbReference type="NCBI Taxonomy" id="313628"/>
    <lineage>
        <taxon>Bacteria</taxon>
        <taxon>Pseudomonadati</taxon>
        <taxon>Lentisphaerota</taxon>
        <taxon>Lentisphaeria</taxon>
        <taxon>Lentisphaerales</taxon>
        <taxon>Lentisphaeraceae</taxon>
        <taxon>Lentisphaera</taxon>
    </lineage>
</organism>
<dbReference type="Pfam" id="PF00756">
    <property type="entry name" value="Esterase"/>
    <property type="match status" value="1"/>
</dbReference>
<dbReference type="SUPFAM" id="SSF53474">
    <property type="entry name" value="alpha/beta-Hydrolases"/>
    <property type="match status" value="1"/>
</dbReference>
<dbReference type="PANTHER" id="PTHR48098:SF3">
    <property type="entry name" value="IRON(III) ENTEROBACTIN ESTERASE"/>
    <property type="match status" value="1"/>
</dbReference>
<dbReference type="STRING" id="313628.LNTAR_20908"/>